<dbReference type="CDD" id="cd04302">
    <property type="entry name" value="HAD_5NT"/>
    <property type="match status" value="1"/>
</dbReference>
<reference evidence="1" key="1">
    <citation type="submission" date="2018-10" db="EMBL/GenBank/DDBJ databases">
        <title>Schaedlerella arabinophila gen. nov. sp. nov., isolated from the mouse intestinal tract and comparative analysis with the genome of the closely related altered Schaedler flora strain ASF502.</title>
        <authorList>
            <person name="Miyake S."/>
            <person name="Soh M."/>
            <person name="Seedorf H."/>
        </authorList>
    </citation>
    <scope>NUCLEOTIDE SEQUENCE [LARGE SCALE GENOMIC DNA]</scope>
    <source>
        <strain evidence="1">DSM 106076</strain>
    </source>
</reference>
<protein>
    <submittedName>
        <fullName evidence="1">HAD family hydrolase</fullName>
    </submittedName>
</protein>
<dbReference type="NCBIfam" id="TIGR01549">
    <property type="entry name" value="HAD-SF-IA-v1"/>
    <property type="match status" value="1"/>
</dbReference>
<dbReference type="SFLD" id="SFLDG01129">
    <property type="entry name" value="C1.5:_HAD__Beta-PGM__Phosphata"/>
    <property type="match status" value="1"/>
</dbReference>
<keyword evidence="2" id="KW-1185">Reference proteome</keyword>
<dbReference type="SFLD" id="SFLDG01135">
    <property type="entry name" value="C1.5.6:_HAD__Beta-PGM__Phospha"/>
    <property type="match status" value="1"/>
</dbReference>
<dbReference type="InterPro" id="IPR023198">
    <property type="entry name" value="PGP-like_dom2"/>
</dbReference>
<dbReference type="SFLD" id="SFLDS00003">
    <property type="entry name" value="Haloacid_Dehalogenase"/>
    <property type="match status" value="1"/>
</dbReference>
<comment type="caution">
    <text evidence="1">The sequence shown here is derived from an EMBL/GenBank/DDBJ whole genome shotgun (WGS) entry which is preliminary data.</text>
</comment>
<keyword evidence="1" id="KW-0378">Hydrolase</keyword>
<dbReference type="PANTHER" id="PTHR43434">
    <property type="entry name" value="PHOSPHOGLYCOLATE PHOSPHATASE"/>
    <property type="match status" value="1"/>
</dbReference>
<proteinExistence type="predicted"/>
<dbReference type="InterPro" id="IPR006439">
    <property type="entry name" value="HAD-SF_hydro_IA"/>
</dbReference>
<name>A0A426DJJ6_9FIRM</name>
<dbReference type="Gene3D" id="1.10.150.240">
    <property type="entry name" value="Putative phosphatase, domain 2"/>
    <property type="match status" value="1"/>
</dbReference>
<dbReference type="Pfam" id="PF13419">
    <property type="entry name" value="HAD_2"/>
    <property type="match status" value="1"/>
</dbReference>
<dbReference type="GO" id="GO:0016787">
    <property type="term" value="F:hydrolase activity"/>
    <property type="evidence" value="ECO:0007669"/>
    <property type="project" value="UniProtKB-KW"/>
</dbReference>
<sequence>MYDVILFDLDGTLTDSGLGITNSVAYALKKYGIEVTDRTELYKFIGPPLRESFEKYYGFSAKEAEKAVEYYREYYVDKGIFENTVYFGIEDLLKEIRNSGKRAIVATSKPQVFAKRILEHFGLADYFEQITGASLDETRTKKDEVIAYVLETCDIPDRSRVLMVGDREHDILGAKKNGIDSLGVLFGYGDYTELKEAGASYIAETVKDIYPVVFGS</sequence>
<dbReference type="Gene3D" id="3.40.50.1000">
    <property type="entry name" value="HAD superfamily/HAD-like"/>
    <property type="match status" value="1"/>
</dbReference>
<organism evidence="1 2">
    <name type="scientific">Schaedlerella arabinosiphila</name>
    <dbReference type="NCBI Taxonomy" id="2044587"/>
    <lineage>
        <taxon>Bacteria</taxon>
        <taxon>Bacillati</taxon>
        <taxon>Bacillota</taxon>
        <taxon>Clostridia</taxon>
        <taxon>Lachnospirales</taxon>
        <taxon>Lachnospiraceae</taxon>
        <taxon>Schaedlerella</taxon>
    </lineage>
</organism>
<dbReference type="GO" id="GO:0004713">
    <property type="term" value="F:protein tyrosine kinase activity"/>
    <property type="evidence" value="ECO:0007669"/>
    <property type="project" value="TreeGrafter"/>
</dbReference>
<dbReference type="SUPFAM" id="SSF56784">
    <property type="entry name" value="HAD-like"/>
    <property type="match status" value="1"/>
</dbReference>
<dbReference type="AlphaFoldDB" id="A0A426DJJ6"/>
<dbReference type="InterPro" id="IPR036412">
    <property type="entry name" value="HAD-like_sf"/>
</dbReference>
<dbReference type="FunFam" id="3.40.50.1000:FF:000022">
    <property type="entry name" value="Phosphoglycolate phosphatase"/>
    <property type="match status" value="1"/>
</dbReference>
<dbReference type="InterPro" id="IPR023214">
    <property type="entry name" value="HAD_sf"/>
</dbReference>
<dbReference type="RefSeq" id="WP_125128391.1">
    <property type="nucleotide sequence ID" value="NZ_RHJS01000002.1"/>
</dbReference>
<gene>
    <name evidence="1" type="ORF">EBB54_17940</name>
</gene>
<dbReference type="InterPro" id="IPR050155">
    <property type="entry name" value="HAD-like_hydrolase_sf"/>
</dbReference>
<dbReference type="Proteomes" id="UP000274920">
    <property type="component" value="Unassembled WGS sequence"/>
</dbReference>
<dbReference type="EMBL" id="RHJS01000002">
    <property type="protein sequence ID" value="RRK33009.1"/>
    <property type="molecule type" value="Genomic_DNA"/>
</dbReference>
<dbReference type="PANTHER" id="PTHR43434:SF20">
    <property type="entry name" value="5'-NUCLEOTIDASE"/>
    <property type="match status" value="1"/>
</dbReference>
<dbReference type="InterPro" id="IPR041492">
    <property type="entry name" value="HAD_2"/>
</dbReference>
<evidence type="ECO:0000313" key="2">
    <source>
        <dbReference type="Proteomes" id="UP000274920"/>
    </source>
</evidence>
<evidence type="ECO:0000313" key="1">
    <source>
        <dbReference type="EMBL" id="RRK33009.1"/>
    </source>
</evidence>
<accession>A0A426DJJ6</accession>
<dbReference type="GO" id="GO:0005829">
    <property type="term" value="C:cytosol"/>
    <property type="evidence" value="ECO:0007669"/>
    <property type="project" value="TreeGrafter"/>
</dbReference>